<dbReference type="EMBL" id="JACHHU010000011">
    <property type="protein sequence ID" value="MBB6543222.1"/>
    <property type="molecule type" value="Genomic_DNA"/>
</dbReference>
<dbReference type="Proteomes" id="UP000537141">
    <property type="component" value="Unassembled WGS sequence"/>
</dbReference>
<sequence length="74" mass="8653">MGLSVIAHALPYYRHPWRQSPTYKKLIISLNFLCMIIIVFLIVGRHLCRQIASYQLVWIIDGLKPNLQKIDNFA</sequence>
<keyword evidence="1" id="KW-1133">Transmembrane helix</keyword>
<protein>
    <submittedName>
        <fullName evidence="2">Uncharacterized protein</fullName>
    </submittedName>
</protein>
<keyword evidence="3" id="KW-1185">Reference proteome</keyword>
<evidence type="ECO:0000256" key="1">
    <source>
        <dbReference type="SAM" id="Phobius"/>
    </source>
</evidence>
<name>A0A7X0NGU5_9GAMM</name>
<keyword evidence="1" id="KW-0472">Membrane</keyword>
<gene>
    <name evidence="2" type="ORF">HNQ55_001729</name>
</gene>
<comment type="caution">
    <text evidence="2">The sequence shown here is derived from an EMBL/GenBank/DDBJ whole genome shotgun (WGS) entry which is preliminary data.</text>
</comment>
<proteinExistence type="predicted"/>
<feature type="transmembrane region" description="Helical" evidence="1">
    <location>
        <begin position="26"/>
        <end position="44"/>
    </location>
</feature>
<evidence type="ECO:0000313" key="2">
    <source>
        <dbReference type="EMBL" id="MBB6543222.1"/>
    </source>
</evidence>
<dbReference type="AlphaFoldDB" id="A0A7X0NGU5"/>
<reference evidence="2 3" key="1">
    <citation type="submission" date="2020-08" db="EMBL/GenBank/DDBJ databases">
        <title>Genomic Encyclopedia of Type Strains, Phase IV (KMG-IV): sequencing the most valuable type-strain genomes for metagenomic binning, comparative biology and taxonomic classification.</title>
        <authorList>
            <person name="Goeker M."/>
        </authorList>
    </citation>
    <scope>NUCLEOTIDE SEQUENCE [LARGE SCALE GENOMIC DNA]</scope>
    <source>
        <strain evidence="2 3">DSM 26287</strain>
    </source>
</reference>
<evidence type="ECO:0000313" key="3">
    <source>
        <dbReference type="Proteomes" id="UP000537141"/>
    </source>
</evidence>
<keyword evidence="1" id="KW-0812">Transmembrane</keyword>
<accession>A0A7X0NGU5</accession>
<organism evidence="2 3">
    <name type="scientific">Thalassotalea piscium</name>
    <dbReference type="NCBI Taxonomy" id="1230533"/>
    <lineage>
        <taxon>Bacteria</taxon>
        <taxon>Pseudomonadati</taxon>
        <taxon>Pseudomonadota</taxon>
        <taxon>Gammaproteobacteria</taxon>
        <taxon>Alteromonadales</taxon>
        <taxon>Colwelliaceae</taxon>
        <taxon>Thalassotalea</taxon>
    </lineage>
</organism>